<protein>
    <recommendedName>
        <fullName evidence="6">Galactose oxidase</fullName>
    </recommendedName>
</protein>
<feature type="compositionally biased region" description="Polar residues" evidence="1">
    <location>
        <begin position="500"/>
        <end position="512"/>
    </location>
</feature>
<dbReference type="EMBL" id="KV442017">
    <property type="protein sequence ID" value="OAQ34571.1"/>
    <property type="molecule type" value="Genomic_DNA"/>
</dbReference>
<dbReference type="PANTHER" id="PTHR46461:SF4">
    <property type="entry name" value="LEUCINE-ZIPPER-LIKE TRANSCRIPTIONAL REGULATOR 1"/>
    <property type="match status" value="1"/>
</dbReference>
<dbReference type="AlphaFoldDB" id="A0A197KD05"/>
<dbReference type="Gene3D" id="2.120.10.80">
    <property type="entry name" value="Kelch-type beta propeller"/>
    <property type="match status" value="2"/>
</dbReference>
<dbReference type="GO" id="GO:0005737">
    <property type="term" value="C:cytoplasm"/>
    <property type="evidence" value="ECO:0007669"/>
    <property type="project" value="TreeGrafter"/>
</dbReference>
<keyword evidence="2" id="KW-0472">Membrane</keyword>
<evidence type="ECO:0000256" key="2">
    <source>
        <dbReference type="SAM" id="Phobius"/>
    </source>
</evidence>
<proteinExistence type="predicted"/>
<feature type="region of interest" description="Disordered" evidence="1">
    <location>
        <begin position="28"/>
        <end position="58"/>
    </location>
</feature>
<dbReference type="InterPro" id="IPR015915">
    <property type="entry name" value="Kelch-typ_b-propeller"/>
</dbReference>
<feature type="transmembrane region" description="Helical" evidence="2">
    <location>
        <begin position="429"/>
        <end position="451"/>
    </location>
</feature>
<gene>
    <name evidence="4" type="ORF">K457DRAFT_121726</name>
</gene>
<sequence length="707" mass="72917">MRTRPNGTALAGLVLSLALSTSFFSTTASAAPPAAPDAPAPTKGTTTTPAAPASPTPTVAPALNMPSAFLGVASATGEEQIFFHGGQLNTQKVQYSNELYSLDVTKPWPISSPAWTNLTSTAAVGGPAVGGHSAAMSNDLKSLYLTAPSGDATGAFWFKYDIQGKTWTAKPAPAAQAPVWANRREAQLVTDPATGAIWYIGGATSAGDTNEVDKFLNDDWSANVPTVKKDAGSSGTGAPAIMGSYSAGTSHLVDSKIYIFGGFASASSSPRTYQTFQTLPWLDISTSPPTIGTQFTLGAVPPPRQDHCSVLTSSKKIIIYGGYDANSKTTFSDVWSLDLVTLTWQQIVTINLSRPRSGHTCNIVGANMVVFGGRNGTEIGYSRDIQVYDVMLSSWMGSYAPKPDTTAISDPLPGGVNGPGGNHSALSSAALIGIIIGSIALLACLAGAFIYRRRQRKIEIREAEMEKEAYLASLGTDEDGKDGGGGGGGGGKGKRRNNPYGASSSPFSASTRHLNQRGVSMDVMDTPATSHYDPIGLETSMHTPSGAGNVQYLMQQLPDGTIAVQPVYLDHQAVSSYGGTPQLQQSPNIMYSENSSLGGVVNSPSPTLQSGPTGGGASGSGAGSNGYIAPPTPAINSTNPAGINPYGGQSVPPTPKSGYVLPPSSSVPFPRPIHDASGVPSPMLPQAPMPPNYKTGGSGAPSPGSHY</sequence>
<evidence type="ECO:0000256" key="1">
    <source>
        <dbReference type="SAM" id="MobiDB-lite"/>
    </source>
</evidence>
<keyword evidence="3" id="KW-0732">Signal</keyword>
<organism evidence="4 5">
    <name type="scientific">Linnemannia elongata AG-77</name>
    <dbReference type="NCBI Taxonomy" id="1314771"/>
    <lineage>
        <taxon>Eukaryota</taxon>
        <taxon>Fungi</taxon>
        <taxon>Fungi incertae sedis</taxon>
        <taxon>Mucoromycota</taxon>
        <taxon>Mortierellomycotina</taxon>
        <taxon>Mortierellomycetes</taxon>
        <taxon>Mortierellales</taxon>
        <taxon>Mortierellaceae</taxon>
        <taxon>Linnemannia</taxon>
    </lineage>
</organism>
<evidence type="ECO:0000313" key="5">
    <source>
        <dbReference type="Proteomes" id="UP000078512"/>
    </source>
</evidence>
<dbReference type="GO" id="GO:0003682">
    <property type="term" value="F:chromatin binding"/>
    <property type="evidence" value="ECO:0007669"/>
    <property type="project" value="InterPro"/>
</dbReference>
<dbReference type="PANTHER" id="PTHR46461">
    <property type="entry name" value="KELCH DOMAIN-CONTAINING PROTEIN 3"/>
    <property type="match status" value="1"/>
</dbReference>
<keyword evidence="2" id="KW-0812">Transmembrane</keyword>
<feature type="region of interest" description="Disordered" evidence="1">
    <location>
        <begin position="473"/>
        <end position="512"/>
    </location>
</feature>
<dbReference type="OrthoDB" id="10251809at2759"/>
<evidence type="ECO:0008006" key="6">
    <source>
        <dbReference type="Google" id="ProtNLM"/>
    </source>
</evidence>
<dbReference type="Pfam" id="PF24681">
    <property type="entry name" value="Kelch_KLHDC2_KLHL20_DRC7"/>
    <property type="match status" value="1"/>
</dbReference>
<feature type="compositionally biased region" description="Polar residues" evidence="1">
    <location>
        <begin position="594"/>
        <end position="609"/>
    </location>
</feature>
<accession>A0A197KD05</accession>
<dbReference type="InterPro" id="IPR052637">
    <property type="entry name" value="KLHDC3-like"/>
</dbReference>
<feature type="signal peptide" evidence="3">
    <location>
        <begin position="1"/>
        <end position="30"/>
    </location>
</feature>
<evidence type="ECO:0000256" key="3">
    <source>
        <dbReference type="SAM" id="SignalP"/>
    </source>
</evidence>
<dbReference type="SUPFAM" id="SSF117281">
    <property type="entry name" value="Kelch motif"/>
    <property type="match status" value="1"/>
</dbReference>
<evidence type="ECO:0000313" key="4">
    <source>
        <dbReference type="EMBL" id="OAQ34571.1"/>
    </source>
</evidence>
<feature type="chain" id="PRO_5008276779" description="Galactose oxidase" evidence="3">
    <location>
        <begin position="31"/>
        <end position="707"/>
    </location>
</feature>
<feature type="region of interest" description="Disordered" evidence="1">
    <location>
        <begin position="594"/>
        <end position="707"/>
    </location>
</feature>
<name>A0A197KD05_9FUNG</name>
<reference evidence="4 5" key="1">
    <citation type="submission" date="2016-05" db="EMBL/GenBank/DDBJ databases">
        <title>Genome sequencing reveals origins of a unique bacterial endosymbiosis in the earliest lineages of terrestrial Fungi.</title>
        <authorList>
            <consortium name="DOE Joint Genome Institute"/>
            <person name="Uehling J."/>
            <person name="Gryganskyi A."/>
            <person name="Hameed K."/>
            <person name="Tschaplinski T."/>
            <person name="Misztal P."/>
            <person name="Wu S."/>
            <person name="Desiro A."/>
            <person name="Vande Pol N."/>
            <person name="Du Z.-Y."/>
            <person name="Zienkiewicz A."/>
            <person name="Zienkiewicz K."/>
            <person name="Morin E."/>
            <person name="Tisserant E."/>
            <person name="Splivallo R."/>
            <person name="Hainaut M."/>
            <person name="Henrissat B."/>
            <person name="Ohm R."/>
            <person name="Kuo A."/>
            <person name="Yan J."/>
            <person name="Lipzen A."/>
            <person name="Nolan M."/>
            <person name="Labutti K."/>
            <person name="Barry K."/>
            <person name="Goldstein A."/>
            <person name="Labbe J."/>
            <person name="Schadt C."/>
            <person name="Tuskan G."/>
            <person name="Grigoriev I."/>
            <person name="Martin F."/>
            <person name="Vilgalys R."/>
            <person name="Bonito G."/>
        </authorList>
    </citation>
    <scope>NUCLEOTIDE SEQUENCE [LARGE SCALE GENOMIC DNA]</scope>
    <source>
        <strain evidence="4 5">AG-77</strain>
    </source>
</reference>
<feature type="compositionally biased region" description="Gly residues" evidence="1">
    <location>
        <begin position="612"/>
        <end position="624"/>
    </location>
</feature>
<dbReference type="STRING" id="1314771.A0A197KD05"/>
<keyword evidence="5" id="KW-1185">Reference proteome</keyword>
<keyword evidence="2" id="KW-1133">Transmembrane helix</keyword>
<feature type="compositionally biased region" description="Pro residues" evidence="1">
    <location>
        <begin position="682"/>
        <end position="691"/>
    </location>
</feature>
<dbReference type="Proteomes" id="UP000078512">
    <property type="component" value="Unassembled WGS sequence"/>
</dbReference>
<feature type="compositionally biased region" description="Low complexity" evidence="1">
    <location>
        <begin position="40"/>
        <end position="58"/>
    </location>
</feature>